<reference evidence="2 3" key="1">
    <citation type="submission" date="2016-10" db="EMBL/GenBank/DDBJ databases">
        <authorList>
            <person name="de Groot N.N."/>
        </authorList>
    </citation>
    <scope>NUCLEOTIDE SEQUENCE [LARGE SCALE GENOMIC DNA]</scope>
    <source>
        <strain evidence="2 3">CGMCC 1.3801</strain>
    </source>
</reference>
<evidence type="ECO:0000256" key="1">
    <source>
        <dbReference type="SAM" id="Coils"/>
    </source>
</evidence>
<accession>A0A1G4V2S8</accession>
<dbReference type="InterPro" id="IPR027417">
    <property type="entry name" value="P-loop_NTPase"/>
</dbReference>
<evidence type="ECO:0000313" key="2">
    <source>
        <dbReference type="EMBL" id="SCX00326.1"/>
    </source>
</evidence>
<dbReference type="Proteomes" id="UP000182124">
    <property type="component" value="Unassembled WGS sequence"/>
</dbReference>
<feature type="coiled-coil region" evidence="1">
    <location>
        <begin position="277"/>
        <end position="311"/>
    </location>
</feature>
<protein>
    <submittedName>
        <fullName evidence="2">DNA sulfur modification protein DndD</fullName>
    </submittedName>
</protein>
<dbReference type="EMBL" id="FMTY01000001">
    <property type="protein sequence ID" value="SCX00326.1"/>
    <property type="molecule type" value="Genomic_DNA"/>
</dbReference>
<dbReference type="SUPFAM" id="SSF52540">
    <property type="entry name" value="P-loop containing nucleoside triphosphate hydrolases"/>
    <property type="match status" value="1"/>
</dbReference>
<proteinExistence type="predicted"/>
<sequence>MKINKIKFQNFRIYKGENEILFAPNASKNISIIAGKNGFGKTTFLTSLIWVFYGKMMSEVEDKYKKDIKNAGGYEKFIKTLLNREVKTDYENNSKINPVLSVEIELKDILIPSIPCKSVVIKRSYDLKTDVEDLKITIDGLENELTKEVGFEVFINDFILPREIAKFFFFDAEKIVSLAEAKSKSELKNLSKAYSEVLGIKKYEDLKKNLETLLTKLRRSGASPLQQTKLFELADTETELTELIDFNIEKQANIDREITNHRINSDSLQEKLIREGNGITLEELQKMKSERDTLKQESVEIKNKLKKLMDIAPLVIAGKKLAQLNGQLIFEQNSNTKSVDKTFLINELNSFSTALLKNLESLSLDPASKSKVAEALSKTLSEKEISKEKSNSGTILLDFTQEQFRNFEAVFNNIKGAFSSQFNAVVQEEKNNRMYLSKVYQQIKQAEARKDNPLAQKLREEKIELENKITVLNLDKGKLIEAIDVLNTRLTSTRKVLSEYEKNFKLVETDQKKYEVTEKLLIKINTIIQKIKEDKKYSLQKSIMLGLKKIMHKNDFIHNIRVNVVDDVMDIDLLDKNDQIIDKDSLSKGEQQLYATALLKALVDESGIKFPVFIDSPLQKFDKYHSKNIIKEFYPAISEQVVLFPLLEKELSELEYDYLKPNVNKVFVIENNNNGSSFKPFAVDQLFTHLKQEQDVYAN</sequence>
<gene>
    <name evidence="2" type="ORF">SAMN02927925_00143</name>
</gene>
<dbReference type="eggNOG" id="COG1196">
    <property type="taxonomic scope" value="Bacteria"/>
</dbReference>
<dbReference type="NCBIfam" id="TIGR03185">
    <property type="entry name" value="DNA_S_dndD"/>
    <property type="match status" value="1"/>
</dbReference>
<evidence type="ECO:0000313" key="3">
    <source>
        <dbReference type="Proteomes" id="UP000182124"/>
    </source>
</evidence>
<organism evidence="2 3">
    <name type="scientific">Flavobacterium saliperosum</name>
    <dbReference type="NCBI Taxonomy" id="329186"/>
    <lineage>
        <taxon>Bacteria</taxon>
        <taxon>Pseudomonadati</taxon>
        <taxon>Bacteroidota</taxon>
        <taxon>Flavobacteriia</taxon>
        <taxon>Flavobacteriales</taxon>
        <taxon>Flavobacteriaceae</taxon>
        <taxon>Flavobacterium</taxon>
    </lineage>
</organism>
<dbReference type="STRING" id="329186.SAMN02927925_00143"/>
<dbReference type="Gene3D" id="3.40.50.300">
    <property type="entry name" value="P-loop containing nucleotide triphosphate hydrolases"/>
    <property type="match status" value="1"/>
</dbReference>
<dbReference type="InterPro" id="IPR017599">
    <property type="entry name" value="DNA_S_DndD"/>
</dbReference>
<dbReference type="AlphaFoldDB" id="A0A1G4V2S8"/>
<name>A0A1G4V2S8_9FLAO</name>
<dbReference type="RefSeq" id="WP_051365704.1">
    <property type="nucleotide sequence ID" value="NZ_FMTY01000001.1"/>
</dbReference>
<keyword evidence="1" id="KW-0175">Coiled coil</keyword>